<evidence type="ECO:0000259" key="9">
    <source>
        <dbReference type="PROSITE" id="PS50405"/>
    </source>
</evidence>
<name>A0A507BPF0_9FUNG</name>
<feature type="domain" description="GST C-terminal" evidence="9">
    <location>
        <begin position="513"/>
        <end position="643"/>
    </location>
</feature>
<evidence type="ECO:0000256" key="4">
    <source>
        <dbReference type="PROSITE-ProRule" id="PRU00723"/>
    </source>
</evidence>
<dbReference type="InterPro" id="IPR010987">
    <property type="entry name" value="Glutathione-S-Trfase_C-like"/>
</dbReference>
<dbReference type="InterPro" id="IPR036855">
    <property type="entry name" value="Znf_CCCH_sf"/>
</dbReference>
<evidence type="ECO:0000313" key="10">
    <source>
        <dbReference type="EMBL" id="TPX31247.1"/>
    </source>
</evidence>
<dbReference type="STRING" id="1806994.A0A507BPF0"/>
<dbReference type="EMBL" id="QEAO01000048">
    <property type="protein sequence ID" value="TPX31247.1"/>
    <property type="molecule type" value="Genomic_DNA"/>
</dbReference>
<dbReference type="GeneID" id="42006608"/>
<feature type="zinc finger region" description="C3H1-type" evidence="4">
    <location>
        <begin position="95"/>
        <end position="122"/>
    </location>
</feature>
<accession>A0A507BPF0</accession>
<reference evidence="10 11" key="1">
    <citation type="journal article" date="2019" name="Sci. Rep.">
        <title>Comparative genomics of chytrid fungi reveal insights into the obligate biotrophic and pathogenic lifestyle of Synchytrium endobioticum.</title>
        <authorList>
            <person name="van de Vossenberg B.T.L.H."/>
            <person name="Warris S."/>
            <person name="Nguyen H.D.T."/>
            <person name="van Gent-Pelzer M.P.E."/>
            <person name="Joly D.L."/>
            <person name="van de Geest H.C."/>
            <person name="Bonants P.J.M."/>
            <person name="Smith D.S."/>
            <person name="Levesque C.A."/>
            <person name="van der Lee T.A.J."/>
        </authorList>
    </citation>
    <scope>NUCLEOTIDE SEQUENCE [LARGE SCALE GENOMIC DNA]</scope>
    <source>
        <strain evidence="10 11">JEL517</strain>
    </source>
</reference>
<evidence type="ECO:0000259" key="7">
    <source>
        <dbReference type="PROSITE" id="PS50103"/>
    </source>
</evidence>
<keyword evidence="1 4" id="KW-0479">Metal-binding</keyword>
<feature type="domain" description="GST N-terminal" evidence="8">
    <location>
        <begin position="432"/>
        <end position="508"/>
    </location>
</feature>
<evidence type="ECO:0000256" key="5">
    <source>
        <dbReference type="SAM" id="Coils"/>
    </source>
</evidence>
<dbReference type="GO" id="GO:0002181">
    <property type="term" value="P:cytoplasmic translation"/>
    <property type="evidence" value="ECO:0007669"/>
    <property type="project" value="TreeGrafter"/>
</dbReference>
<dbReference type="Pfam" id="PF00642">
    <property type="entry name" value="zf-CCCH"/>
    <property type="match status" value="1"/>
</dbReference>
<feature type="compositionally biased region" description="Basic and acidic residues" evidence="6">
    <location>
        <begin position="407"/>
        <end position="417"/>
    </location>
</feature>
<dbReference type="GO" id="GO:0008270">
    <property type="term" value="F:zinc ion binding"/>
    <property type="evidence" value="ECO:0007669"/>
    <property type="project" value="UniProtKB-KW"/>
</dbReference>
<keyword evidence="11" id="KW-1185">Reference proteome</keyword>
<dbReference type="Gene3D" id="6.20.400.10">
    <property type="match status" value="1"/>
</dbReference>
<dbReference type="InterPro" id="IPR032378">
    <property type="entry name" value="ZC3H15/TMA46_C"/>
</dbReference>
<dbReference type="OrthoDB" id="278280at2759"/>
<dbReference type="PANTHER" id="PTHR12681">
    <property type="entry name" value="ZINC FINGER-CONTAINING PROTEIN P48ZNF"/>
    <property type="match status" value="1"/>
</dbReference>
<keyword evidence="2 4" id="KW-0863">Zinc-finger</keyword>
<feature type="compositionally biased region" description="Acidic residues" evidence="6">
    <location>
        <begin position="347"/>
        <end position="361"/>
    </location>
</feature>
<dbReference type="InterPro" id="IPR036249">
    <property type="entry name" value="Thioredoxin-like_sf"/>
</dbReference>
<feature type="domain" description="C3H1-type" evidence="7">
    <location>
        <begin position="169"/>
        <end position="207"/>
    </location>
</feature>
<dbReference type="Pfam" id="PF16543">
    <property type="entry name" value="DFRP_C"/>
    <property type="match status" value="1"/>
</dbReference>
<dbReference type="Gene3D" id="1.20.1050.10">
    <property type="match status" value="1"/>
</dbReference>
<dbReference type="SUPFAM" id="SSF90229">
    <property type="entry name" value="CCCH zinc finger"/>
    <property type="match status" value="1"/>
</dbReference>
<proteinExistence type="predicted"/>
<organism evidence="10 11">
    <name type="scientific">Synchytrium microbalum</name>
    <dbReference type="NCBI Taxonomy" id="1806994"/>
    <lineage>
        <taxon>Eukaryota</taxon>
        <taxon>Fungi</taxon>
        <taxon>Fungi incertae sedis</taxon>
        <taxon>Chytridiomycota</taxon>
        <taxon>Chytridiomycota incertae sedis</taxon>
        <taxon>Chytridiomycetes</taxon>
        <taxon>Synchytriales</taxon>
        <taxon>Synchytriaceae</taxon>
        <taxon>Synchytrium</taxon>
    </lineage>
</organism>
<dbReference type="SFLD" id="SFLDG00358">
    <property type="entry name" value="Main_(cytGST)"/>
    <property type="match status" value="1"/>
</dbReference>
<dbReference type="SFLD" id="SFLDS00019">
    <property type="entry name" value="Glutathione_Transferase_(cytos"/>
    <property type="match status" value="1"/>
</dbReference>
<feature type="coiled-coil region" evidence="5">
    <location>
        <begin position="210"/>
        <end position="237"/>
    </location>
</feature>
<sequence length="700" mass="78588">MPPKASGSKDKTKAKMVEDKTFGLKNKNKSAKMAKYVAQVETAVMAAGNRKAVDAQAAEKAARAAKKADEEKRKAELAELFKPVQTQQKVPFGVDPKTILCAFFKASQCQKGDKCKFSHDPNIDRKEAKIDVYTDKRKDEKDEDTMDKWDQEKLNAVVNQKHSSGNVNKPTEIVCKFFVDAIEAGKYGWFWECPNGGDKCKYRHALPMGYILKKKETEEERREREEMEKENEISIEEFLDTERHQLGQNLTPINEVSFAKWKADKKTREATDAAALSKKKEEAYKQHKAGMKSGILFSGKELFDFNPDWKDADDDEAVALDMREESDGERPADEEGRAGNGYLGEDNGVESDEHDDEDDDTATSSKHKGKQKASDDTEAAIDVSMFEAEDLAGIDDDDDEEEEEADEERKLNLEDKTNRKRNKTYQTALRNMSVTLYHAPTSPFGNKLKIIMYEKGIDFALPPLSETPANIFLANPRSEVPLLKHGDVVLFDSRVIAEYLEEVFPDKPMWPKNPALKAKGRVIADVVDTHLEGITWGIGEITFFNRTPPGSKLREEMLEKATSQIQDYFTFLSTQLTGMDYFGGDVFSISDAAVASHVMGCVARGILPPAGSNLARWWAVVEQRPSVAKVIEGGVADRSGPTITDAATRIEQGLFKREYRDHRLEWMIKSNPAGIDIVKAGIGKNIRFIDEKNFARCGKM</sequence>
<feature type="zinc finger region" description="C3H1-type" evidence="4">
    <location>
        <begin position="169"/>
        <end position="207"/>
    </location>
</feature>
<dbReference type="SMART" id="SM00356">
    <property type="entry name" value="ZnF_C3H1"/>
    <property type="match status" value="2"/>
</dbReference>
<dbReference type="AlphaFoldDB" id="A0A507BPF0"/>
<dbReference type="SUPFAM" id="SSF47616">
    <property type="entry name" value="GST C-terminal domain-like"/>
    <property type="match status" value="1"/>
</dbReference>
<feature type="region of interest" description="Disordered" evidence="6">
    <location>
        <begin position="1"/>
        <end position="21"/>
    </location>
</feature>
<dbReference type="InterPro" id="IPR004045">
    <property type="entry name" value="Glutathione_S-Trfase_N"/>
</dbReference>
<comment type="caution">
    <text evidence="10">The sequence shown here is derived from an EMBL/GenBank/DDBJ whole genome shotgun (WGS) entry which is preliminary data.</text>
</comment>
<dbReference type="RefSeq" id="XP_031022719.1">
    <property type="nucleotide sequence ID" value="XM_031171311.1"/>
</dbReference>
<dbReference type="Gene3D" id="4.10.1000.10">
    <property type="entry name" value="Zinc finger, CCCH-type"/>
    <property type="match status" value="1"/>
</dbReference>
<dbReference type="InterPro" id="IPR000571">
    <property type="entry name" value="Znf_CCCH"/>
</dbReference>
<evidence type="ECO:0000256" key="6">
    <source>
        <dbReference type="SAM" id="MobiDB-lite"/>
    </source>
</evidence>
<protein>
    <recommendedName>
        <fullName evidence="12">Glutathione transferase</fullName>
    </recommendedName>
</protein>
<feature type="region of interest" description="Disordered" evidence="6">
    <location>
        <begin position="322"/>
        <end position="418"/>
    </location>
</feature>
<dbReference type="CDD" id="cd00570">
    <property type="entry name" value="GST_N_family"/>
    <property type="match status" value="1"/>
</dbReference>
<dbReference type="PANTHER" id="PTHR12681:SF0">
    <property type="entry name" value="ZINC FINGER CCCH DOMAIN-CONTAINING PROTEIN 15"/>
    <property type="match status" value="1"/>
</dbReference>
<keyword evidence="3 4" id="KW-0862">Zinc</keyword>
<evidence type="ECO:0008006" key="12">
    <source>
        <dbReference type="Google" id="ProtNLM"/>
    </source>
</evidence>
<feature type="compositionally biased region" description="Basic and acidic residues" evidence="6">
    <location>
        <begin position="322"/>
        <end position="337"/>
    </location>
</feature>
<dbReference type="SUPFAM" id="SSF52833">
    <property type="entry name" value="Thioredoxin-like"/>
    <property type="match status" value="1"/>
</dbReference>
<evidence type="ECO:0000256" key="1">
    <source>
        <dbReference type="ARBA" id="ARBA00022723"/>
    </source>
</evidence>
<dbReference type="PROSITE" id="PS50404">
    <property type="entry name" value="GST_NTER"/>
    <property type="match status" value="1"/>
</dbReference>
<dbReference type="Pfam" id="PF13417">
    <property type="entry name" value="GST_N_3"/>
    <property type="match status" value="1"/>
</dbReference>
<dbReference type="InterPro" id="IPR036282">
    <property type="entry name" value="Glutathione-S-Trfase_C_sf"/>
</dbReference>
<gene>
    <name evidence="10" type="ORF">SmJEL517_g05385</name>
</gene>
<feature type="compositionally biased region" description="Acidic residues" evidence="6">
    <location>
        <begin position="387"/>
        <end position="406"/>
    </location>
</feature>
<feature type="compositionally biased region" description="Basic and acidic residues" evidence="6">
    <location>
        <begin position="7"/>
        <end position="21"/>
    </location>
</feature>
<evidence type="ECO:0000256" key="3">
    <source>
        <dbReference type="ARBA" id="ARBA00022833"/>
    </source>
</evidence>
<dbReference type="PROSITE" id="PS50103">
    <property type="entry name" value="ZF_C3H1"/>
    <property type="match status" value="2"/>
</dbReference>
<dbReference type="InterPro" id="IPR040079">
    <property type="entry name" value="Glutathione_S-Trfase"/>
</dbReference>
<feature type="domain" description="C3H1-type" evidence="7">
    <location>
        <begin position="95"/>
        <end position="122"/>
    </location>
</feature>
<keyword evidence="5" id="KW-0175">Coiled coil</keyword>
<dbReference type="Gene3D" id="3.40.30.10">
    <property type="entry name" value="Glutaredoxin"/>
    <property type="match status" value="1"/>
</dbReference>
<evidence type="ECO:0000313" key="11">
    <source>
        <dbReference type="Proteomes" id="UP000319731"/>
    </source>
</evidence>
<dbReference type="Proteomes" id="UP000319731">
    <property type="component" value="Unassembled WGS sequence"/>
</dbReference>
<evidence type="ECO:0000256" key="2">
    <source>
        <dbReference type="ARBA" id="ARBA00022771"/>
    </source>
</evidence>
<dbReference type="GO" id="GO:0003729">
    <property type="term" value="F:mRNA binding"/>
    <property type="evidence" value="ECO:0007669"/>
    <property type="project" value="TreeGrafter"/>
</dbReference>
<evidence type="ECO:0000259" key="8">
    <source>
        <dbReference type="PROSITE" id="PS50404"/>
    </source>
</evidence>
<dbReference type="GO" id="GO:0005829">
    <property type="term" value="C:cytosol"/>
    <property type="evidence" value="ECO:0007669"/>
    <property type="project" value="TreeGrafter"/>
</dbReference>
<dbReference type="PROSITE" id="PS50405">
    <property type="entry name" value="GST_CTER"/>
    <property type="match status" value="1"/>
</dbReference>